<sequence length="77" mass="9124">MRCLQEYFTGKKTHIPFYRQLKEFYGRRFLKNLPAVISFFRDMGERLTLTGGKKEKAIKLLEMIKAFPKAPWLGLII</sequence>
<comment type="caution">
    <text evidence="1">The sequence shown here is derived from an EMBL/GenBank/DDBJ whole genome shotgun (WGS) entry which is preliminary data.</text>
</comment>
<dbReference type="AlphaFoldDB" id="A0A1Z5HT91"/>
<gene>
    <name evidence="1" type="ORF">KKC1_18840</name>
</gene>
<reference evidence="2" key="1">
    <citation type="journal article" date="2017" name="Appl. Environ. Microbiol.">
        <title>Genomic analysis of Calderihabitans maritimus KKC1, a thermophilic hydrogenogenic carboxydotrophic bacterium isolated from marine sediment.</title>
        <authorList>
            <person name="Omae K."/>
            <person name="Yoneda Y."/>
            <person name="Fukuyama Y."/>
            <person name="Yoshida T."/>
            <person name="Sako Y."/>
        </authorList>
    </citation>
    <scope>NUCLEOTIDE SEQUENCE [LARGE SCALE GENOMIC DNA]</scope>
    <source>
        <strain evidence="2">KKC1</strain>
    </source>
</reference>
<accession>A0A1Z5HT91</accession>
<evidence type="ECO:0000313" key="1">
    <source>
        <dbReference type="EMBL" id="GAW92734.1"/>
    </source>
</evidence>
<dbReference type="EMBL" id="BDGJ01000091">
    <property type="protein sequence ID" value="GAW92734.1"/>
    <property type="molecule type" value="Genomic_DNA"/>
</dbReference>
<name>A0A1Z5HT91_9FIRM</name>
<evidence type="ECO:0000313" key="2">
    <source>
        <dbReference type="Proteomes" id="UP000197032"/>
    </source>
</evidence>
<dbReference type="Proteomes" id="UP000197032">
    <property type="component" value="Unassembled WGS sequence"/>
</dbReference>
<protein>
    <submittedName>
        <fullName evidence="1">Uncharacterized protein</fullName>
    </submittedName>
</protein>
<organism evidence="1 2">
    <name type="scientific">Calderihabitans maritimus</name>
    <dbReference type="NCBI Taxonomy" id="1246530"/>
    <lineage>
        <taxon>Bacteria</taxon>
        <taxon>Bacillati</taxon>
        <taxon>Bacillota</taxon>
        <taxon>Clostridia</taxon>
        <taxon>Neomoorellales</taxon>
        <taxon>Calderihabitantaceae</taxon>
        <taxon>Calderihabitans</taxon>
    </lineage>
</organism>
<proteinExistence type="predicted"/>
<keyword evidence="2" id="KW-1185">Reference proteome</keyword>